<comment type="catalytic activity">
    <reaction evidence="5">
        <text>2 reduced [2Fe-2S]-[ferredoxin] + NADP(+) + H(+) = 2 oxidized [2Fe-2S]-[ferredoxin] + NADPH</text>
        <dbReference type="Rhea" id="RHEA:20125"/>
        <dbReference type="Rhea" id="RHEA-COMP:10000"/>
        <dbReference type="Rhea" id="RHEA-COMP:10001"/>
        <dbReference type="ChEBI" id="CHEBI:15378"/>
        <dbReference type="ChEBI" id="CHEBI:33737"/>
        <dbReference type="ChEBI" id="CHEBI:33738"/>
        <dbReference type="ChEBI" id="CHEBI:57783"/>
        <dbReference type="ChEBI" id="CHEBI:58349"/>
        <dbReference type="EC" id="1.18.1.2"/>
    </reaction>
</comment>
<dbReference type="PRINTS" id="PR00368">
    <property type="entry name" value="FADPNR"/>
</dbReference>
<feature type="domain" description="FAD/NAD(P)-binding" evidence="6">
    <location>
        <begin position="14"/>
        <end position="303"/>
    </location>
</feature>
<keyword evidence="1 5" id="KW-0285">Flavoprotein</keyword>
<dbReference type="EMBL" id="JACHLK010000009">
    <property type="protein sequence ID" value="MBB6561603.1"/>
    <property type="molecule type" value="Genomic_DNA"/>
</dbReference>
<proteinExistence type="inferred from homology"/>
<dbReference type="InterPro" id="IPR023753">
    <property type="entry name" value="FAD/NAD-binding_dom"/>
</dbReference>
<comment type="cofactor">
    <cofactor evidence="5">
        <name>FAD</name>
        <dbReference type="ChEBI" id="CHEBI:57692"/>
    </cofactor>
    <text evidence="5">Binds 1 FAD per subunit.</text>
</comment>
<dbReference type="Gene3D" id="3.50.50.60">
    <property type="entry name" value="FAD/NAD(P)-binding domain"/>
    <property type="match status" value="2"/>
</dbReference>
<gene>
    <name evidence="7" type="ORF">HNP48_004297</name>
</gene>
<dbReference type="PRINTS" id="PR00469">
    <property type="entry name" value="PNDRDTASEII"/>
</dbReference>
<feature type="binding site" evidence="5">
    <location>
        <position position="301"/>
    </location>
    <ligand>
        <name>FAD</name>
        <dbReference type="ChEBI" id="CHEBI:57692"/>
    </ligand>
</feature>
<feature type="binding site" evidence="5">
    <location>
        <position position="342"/>
    </location>
    <ligand>
        <name>FAD</name>
        <dbReference type="ChEBI" id="CHEBI:57692"/>
    </ligand>
</feature>
<dbReference type="PANTHER" id="PTHR48105">
    <property type="entry name" value="THIOREDOXIN REDUCTASE 1-RELATED-RELATED"/>
    <property type="match status" value="1"/>
</dbReference>
<keyword evidence="8" id="KW-1185">Reference proteome</keyword>
<dbReference type="InterPro" id="IPR022890">
    <property type="entry name" value="Fd--NADP_Rdtase_type_2"/>
</dbReference>
<dbReference type="Proteomes" id="UP000575083">
    <property type="component" value="Unassembled WGS sequence"/>
</dbReference>
<comment type="similarity">
    <text evidence="5">Belongs to the ferredoxin--NADP reductase type 2 family.</text>
</comment>
<dbReference type="InterPro" id="IPR036188">
    <property type="entry name" value="FAD/NAD-bd_sf"/>
</dbReference>
<dbReference type="AlphaFoldDB" id="A0A7X0PGN5"/>
<feature type="binding site" evidence="5">
    <location>
        <position position="50"/>
    </location>
    <ligand>
        <name>FAD</name>
        <dbReference type="ChEBI" id="CHEBI:57692"/>
    </ligand>
</feature>
<evidence type="ECO:0000313" key="7">
    <source>
        <dbReference type="EMBL" id="MBB6561603.1"/>
    </source>
</evidence>
<dbReference type="SUPFAM" id="SSF51905">
    <property type="entry name" value="FAD/NAD(P)-binding domain"/>
    <property type="match status" value="2"/>
</dbReference>
<dbReference type="Pfam" id="PF07992">
    <property type="entry name" value="Pyr_redox_2"/>
    <property type="match status" value="1"/>
</dbReference>
<evidence type="ECO:0000259" key="6">
    <source>
        <dbReference type="Pfam" id="PF07992"/>
    </source>
</evidence>
<dbReference type="GO" id="GO:0004324">
    <property type="term" value="F:ferredoxin-NADP+ reductase activity"/>
    <property type="evidence" value="ECO:0007669"/>
    <property type="project" value="UniProtKB-UniRule"/>
</dbReference>
<evidence type="ECO:0000256" key="5">
    <source>
        <dbReference type="HAMAP-Rule" id="MF_01685"/>
    </source>
</evidence>
<comment type="subunit">
    <text evidence="5">Homodimer.</text>
</comment>
<protein>
    <recommendedName>
        <fullName evidence="5">Ferredoxin--NADP reductase</fullName>
        <shortName evidence="5">FNR</shortName>
        <shortName evidence="5">Fd-NADP(+) reductase</shortName>
        <ecNumber evidence="5">1.18.1.2</ecNumber>
    </recommendedName>
</protein>
<dbReference type="InterPro" id="IPR050097">
    <property type="entry name" value="Ferredoxin-NADP_redctase_2"/>
</dbReference>
<keyword evidence="4 5" id="KW-0560">Oxidoreductase</keyword>
<accession>A0A7X0PGN5</accession>
<evidence type="ECO:0000256" key="1">
    <source>
        <dbReference type="ARBA" id="ARBA00022630"/>
    </source>
</evidence>
<dbReference type="HAMAP" id="MF_01685">
    <property type="entry name" value="FENR2"/>
    <property type="match status" value="1"/>
</dbReference>
<feature type="binding site" evidence="5">
    <location>
        <position position="55"/>
    </location>
    <ligand>
        <name>FAD</name>
        <dbReference type="ChEBI" id="CHEBI:57692"/>
    </ligand>
</feature>
<feature type="binding site" evidence="5">
    <location>
        <position position="42"/>
    </location>
    <ligand>
        <name>FAD</name>
        <dbReference type="ChEBI" id="CHEBI:57692"/>
    </ligand>
</feature>
<feature type="binding site" evidence="5">
    <location>
        <position position="130"/>
    </location>
    <ligand>
        <name>FAD</name>
        <dbReference type="ChEBI" id="CHEBI:57692"/>
    </ligand>
</feature>
<dbReference type="EC" id="1.18.1.2" evidence="5"/>
<evidence type="ECO:0000256" key="2">
    <source>
        <dbReference type="ARBA" id="ARBA00022827"/>
    </source>
</evidence>
<evidence type="ECO:0000313" key="8">
    <source>
        <dbReference type="Proteomes" id="UP000575083"/>
    </source>
</evidence>
<feature type="binding site" evidence="5">
    <location>
        <position position="95"/>
    </location>
    <ligand>
        <name>FAD</name>
        <dbReference type="ChEBI" id="CHEBI:57692"/>
    </ligand>
</feature>
<comment type="caution">
    <text evidence="7">The sequence shown here is derived from an EMBL/GenBank/DDBJ whole genome shotgun (WGS) entry which is preliminary data.</text>
</comment>
<sequence length="358" mass="37273">MSTPTQPSSPIATDAVVIGAGPVGLFQVFQLGLQGITAHVIDALPHAGGQCVELYGDKPIYDIPGVPVCSGRELAALLLRQIAPFKPHWHLSALVASVALQDDGRILVETNQGQALLARAVFIAAGVGAFVPRTLKVEGIEAWVGTQVHYQHLPAGTPVAGQRVVVHGGDDAAVAHAIALATLPTAEAPASIRLLYRRDAFQAPAEQLQQLQALRDAGRVQVIVGQITGLVAEAGRLAALQVVDTEGQSANAPVDCLIAALGISPRLGPIADWGIAIERKQLVVDTASFRTSVPCIFAVGDINTYPGKRKLILCGFHEATLAAFAAAEALTGDKVALQYTTTSPRLHALLGVATPQAS</sequence>
<dbReference type="GO" id="GO:0050661">
    <property type="term" value="F:NADP binding"/>
    <property type="evidence" value="ECO:0007669"/>
    <property type="project" value="UniProtKB-UniRule"/>
</dbReference>
<name>A0A7X0PGN5_9BURK</name>
<evidence type="ECO:0000256" key="3">
    <source>
        <dbReference type="ARBA" id="ARBA00022857"/>
    </source>
</evidence>
<evidence type="ECO:0000256" key="4">
    <source>
        <dbReference type="ARBA" id="ARBA00023002"/>
    </source>
</evidence>
<dbReference type="RefSeq" id="WP_184860802.1">
    <property type="nucleotide sequence ID" value="NZ_JACHLK010000009.1"/>
</dbReference>
<organism evidence="7 8">
    <name type="scientific">Acidovorax soli</name>
    <dbReference type="NCBI Taxonomy" id="592050"/>
    <lineage>
        <taxon>Bacteria</taxon>
        <taxon>Pseudomonadati</taxon>
        <taxon>Pseudomonadota</taxon>
        <taxon>Betaproteobacteria</taxon>
        <taxon>Burkholderiales</taxon>
        <taxon>Comamonadaceae</taxon>
        <taxon>Acidovorax</taxon>
    </lineage>
</organism>
<keyword evidence="2 5" id="KW-0274">FAD</keyword>
<comment type="caution">
    <text evidence="5">Lacks conserved residue(s) required for the propagation of feature annotation.</text>
</comment>
<reference evidence="7 8" key="1">
    <citation type="submission" date="2020-08" db="EMBL/GenBank/DDBJ databases">
        <title>Functional genomics of gut bacteria from endangered species of beetles.</title>
        <authorList>
            <person name="Carlos-Shanley C."/>
        </authorList>
    </citation>
    <scope>NUCLEOTIDE SEQUENCE [LARGE SCALE GENOMIC DNA]</scope>
    <source>
        <strain evidence="7 8">S00198</strain>
    </source>
</reference>
<keyword evidence="3 5" id="KW-0521">NADP</keyword>
<dbReference type="GO" id="GO:0050660">
    <property type="term" value="F:flavin adenine dinucleotide binding"/>
    <property type="evidence" value="ECO:0007669"/>
    <property type="project" value="UniProtKB-UniRule"/>
</dbReference>